<dbReference type="InterPro" id="IPR002016">
    <property type="entry name" value="Haem_peroxidase"/>
</dbReference>
<dbReference type="InterPro" id="IPR044831">
    <property type="entry name" value="Ccp1-like"/>
</dbReference>
<dbReference type="GO" id="GO:0000302">
    <property type="term" value="P:response to reactive oxygen species"/>
    <property type="evidence" value="ECO:0007669"/>
    <property type="project" value="TreeGrafter"/>
</dbReference>
<comment type="similarity">
    <text evidence="4">Belongs to the peroxidase family.</text>
</comment>
<evidence type="ECO:0000256" key="3">
    <source>
        <dbReference type="ARBA" id="ARBA00023002"/>
    </source>
</evidence>
<evidence type="ECO:0000259" key="6">
    <source>
        <dbReference type="PROSITE" id="PS50873"/>
    </source>
</evidence>
<dbReference type="GO" id="GO:0042744">
    <property type="term" value="P:hydrogen peroxide catabolic process"/>
    <property type="evidence" value="ECO:0007669"/>
    <property type="project" value="TreeGrafter"/>
</dbReference>
<name>A0A395NHZ6_TRIAR</name>
<comment type="caution">
    <text evidence="7">The sequence shown here is derived from an EMBL/GenBank/DDBJ whole genome shotgun (WGS) entry which is preliminary data.</text>
</comment>
<evidence type="ECO:0000313" key="7">
    <source>
        <dbReference type="EMBL" id="RFU75660.1"/>
    </source>
</evidence>
<evidence type="ECO:0000256" key="1">
    <source>
        <dbReference type="ARBA" id="ARBA00022559"/>
    </source>
</evidence>
<protein>
    <recommendedName>
        <fullName evidence="5">Peroxidase</fullName>
        <ecNumber evidence="5">1.11.1.-</ecNumber>
    </recommendedName>
</protein>
<evidence type="ECO:0000313" key="8">
    <source>
        <dbReference type="Proteomes" id="UP000266272"/>
    </source>
</evidence>
<evidence type="ECO:0000256" key="2">
    <source>
        <dbReference type="ARBA" id="ARBA00022617"/>
    </source>
</evidence>
<dbReference type="GO" id="GO:0034599">
    <property type="term" value="P:cellular response to oxidative stress"/>
    <property type="evidence" value="ECO:0007669"/>
    <property type="project" value="InterPro"/>
</dbReference>
<dbReference type="SUPFAM" id="SSF48113">
    <property type="entry name" value="Heme-dependent peroxidases"/>
    <property type="match status" value="1"/>
</dbReference>
<dbReference type="OrthoDB" id="5985073at2759"/>
<dbReference type="PROSITE" id="PS50873">
    <property type="entry name" value="PEROXIDASE_4"/>
    <property type="match status" value="1"/>
</dbReference>
<dbReference type="GO" id="GO:0020037">
    <property type="term" value="F:heme binding"/>
    <property type="evidence" value="ECO:0007669"/>
    <property type="project" value="UniProtKB-UniRule"/>
</dbReference>
<dbReference type="PANTHER" id="PTHR31356:SF53">
    <property type="entry name" value="HEME PEROXIDASE"/>
    <property type="match status" value="1"/>
</dbReference>
<organism evidence="7 8">
    <name type="scientific">Trichoderma arundinaceum</name>
    <dbReference type="NCBI Taxonomy" id="490622"/>
    <lineage>
        <taxon>Eukaryota</taxon>
        <taxon>Fungi</taxon>
        <taxon>Dikarya</taxon>
        <taxon>Ascomycota</taxon>
        <taxon>Pezizomycotina</taxon>
        <taxon>Sordariomycetes</taxon>
        <taxon>Hypocreomycetidae</taxon>
        <taxon>Hypocreales</taxon>
        <taxon>Hypocreaceae</taxon>
        <taxon>Trichoderma</taxon>
    </lineage>
</organism>
<sequence>MATADIFAGTGGLDASIIFDLDRPENVGTAFQETLHFMLLHYNSQVTMADLFALATVEAVGSCSNGNIIMPFRAGRVDAVGPGPSGVPEPQQDLETHTKIFAKQGSNTSEMIALVACGHSIGGISDDNTVSFDTSTDTFDNPVLYLLEDTRAKEFVANTSQNPLAFGQNETTRSDFRILNADGGDMISQMASSEDFFSNTCNTMLEPKHGVSSFIVKITDTTTGKVAVYNNRGAGFPLSDAILPVHSLSSQGRATIDGIDHIRLNLTAAVLNAEQFTNVSLNVPQPLNKGAAISPWVSETVHEALEEDRRDWFYALHGHLDKQWN</sequence>
<evidence type="ECO:0000256" key="5">
    <source>
        <dbReference type="RuleBase" id="RU363051"/>
    </source>
</evidence>
<dbReference type="PANTHER" id="PTHR31356">
    <property type="entry name" value="THYLAKOID LUMENAL 29 KDA PROTEIN, CHLOROPLASTIC-RELATED"/>
    <property type="match status" value="1"/>
</dbReference>
<keyword evidence="1 5" id="KW-0575">Peroxidase</keyword>
<dbReference type="GO" id="GO:0004601">
    <property type="term" value="F:peroxidase activity"/>
    <property type="evidence" value="ECO:0007669"/>
    <property type="project" value="UniProtKB-KW"/>
</dbReference>
<proteinExistence type="inferred from homology"/>
<reference evidence="7 8" key="1">
    <citation type="journal article" date="2018" name="PLoS Pathog.">
        <title>Evolution of structural diversity of trichothecenes, a family of toxins produced by plant pathogenic and entomopathogenic fungi.</title>
        <authorList>
            <person name="Proctor R.H."/>
            <person name="McCormick S.P."/>
            <person name="Kim H.S."/>
            <person name="Cardoza R.E."/>
            <person name="Stanley A.M."/>
            <person name="Lindo L."/>
            <person name="Kelly A."/>
            <person name="Brown D.W."/>
            <person name="Lee T."/>
            <person name="Vaughan M.M."/>
            <person name="Alexander N.J."/>
            <person name="Busman M."/>
            <person name="Gutierrez S."/>
        </authorList>
    </citation>
    <scope>NUCLEOTIDE SEQUENCE [LARGE SCALE GENOMIC DNA]</scope>
    <source>
        <strain evidence="7 8">IBT 40837</strain>
    </source>
</reference>
<keyword evidence="2" id="KW-0479">Metal-binding</keyword>
<dbReference type="AlphaFoldDB" id="A0A395NHZ6"/>
<dbReference type="Gene3D" id="1.10.520.10">
    <property type="match status" value="1"/>
</dbReference>
<dbReference type="GO" id="GO:0046872">
    <property type="term" value="F:metal ion binding"/>
    <property type="evidence" value="ECO:0007669"/>
    <property type="project" value="UniProtKB-UniRule"/>
</dbReference>
<dbReference type="EC" id="1.11.1.-" evidence="5"/>
<dbReference type="Proteomes" id="UP000266272">
    <property type="component" value="Unassembled WGS sequence"/>
</dbReference>
<dbReference type="InterPro" id="IPR010255">
    <property type="entry name" value="Haem_peroxidase_sf"/>
</dbReference>
<feature type="domain" description="Plant heme peroxidase family profile" evidence="6">
    <location>
        <begin position="46"/>
        <end position="122"/>
    </location>
</feature>
<evidence type="ECO:0000256" key="4">
    <source>
        <dbReference type="RuleBase" id="RU004241"/>
    </source>
</evidence>
<keyword evidence="2" id="KW-0349">Heme</keyword>
<dbReference type="STRING" id="490622.A0A395NHZ6"/>
<dbReference type="EMBL" id="PXOA01000417">
    <property type="protein sequence ID" value="RFU75660.1"/>
    <property type="molecule type" value="Genomic_DNA"/>
</dbReference>
<accession>A0A395NHZ6</accession>
<dbReference type="Pfam" id="PF00141">
    <property type="entry name" value="peroxidase"/>
    <property type="match status" value="1"/>
</dbReference>
<keyword evidence="8" id="KW-1185">Reference proteome</keyword>
<keyword evidence="2" id="KW-0408">Iron</keyword>
<gene>
    <name evidence="7" type="ORF">TARUN_6595</name>
</gene>
<keyword evidence="3 5" id="KW-0560">Oxidoreductase</keyword>